<keyword evidence="8 12" id="KW-0798">TonB box</keyword>
<dbReference type="RefSeq" id="WP_279242923.1">
    <property type="nucleotide sequence ID" value="NZ_CP036501.1"/>
</dbReference>
<evidence type="ECO:0000256" key="9">
    <source>
        <dbReference type="ARBA" id="ARBA00023136"/>
    </source>
</evidence>
<evidence type="ECO:0000256" key="13">
    <source>
        <dbReference type="SAM" id="SignalP"/>
    </source>
</evidence>
<gene>
    <name evidence="16" type="ORF">E0F26_04900</name>
</gene>
<accession>A0ABY6Q766</accession>
<dbReference type="InterPro" id="IPR036942">
    <property type="entry name" value="Beta-barrel_TonB_sf"/>
</dbReference>
<keyword evidence="17" id="KW-1185">Reference proteome</keyword>
<dbReference type="SUPFAM" id="SSF56935">
    <property type="entry name" value="Porins"/>
    <property type="match status" value="1"/>
</dbReference>
<keyword evidence="2 11" id="KW-0813">Transport</keyword>
<evidence type="ECO:0000259" key="15">
    <source>
        <dbReference type="Pfam" id="PF07715"/>
    </source>
</evidence>
<evidence type="ECO:0000256" key="12">
    <source>
        <dbReference type="RuleBase" id="RU003357"/>
    </source>
</evidence>
<evidence type="ECO:0000256" key="11">
    <source>
        <dbReference type="PROSITE-ProRule" id="PRU01360"/>
    </source>
</evidence>
<keyword evidence="13" id="KW-0732">Signal</keyword>
<sequence>MKSHANKLAVAVAACSLSLTSLSQAQQLEEVVVTAAKVEASIQDTPIAVSAFTQDQLDAQLINDASAMQFSVPNLNITKGNFTSQDIRIRGIGSGAVGTFGDTGVGIHVNGIYQVATRIFETQFLDTERVETLRGPQGTLYGRNTTGGVINVITAKADPSEFSASLDGTVGNYGATQARFHVNSPLSDTLALRIAGMSLERDGFTENEFTGNDVDDRSLWSGRLSLTWDAGDDTQVNFMYSKFEEDDSRMRSQKQACNRDPDAILGCLPGNPTYNTANGGGIADSLLASIGTINTNVQGILAQAAQLGIGNPANLALGANAAAGVTNFPGTFLSDNNPDDRRVVNMDYEPTYKAEEEMFQLQISHDAGDLSFNWSTGFTDTFFSSTEDYEKGVATGNFQPTLDSLVDLGNATALSGGEYQALLCGLAGVPAAACGIPGQTDTDALGAATGLAALAPFMVESVPGSGAALWAGNSALLGGYGAGIPVLMPDGTVINTSTQFGADESYGSNEGWSHEFRIQSNYDGNLNFLLGGMMLDYESRNRYVVRNAGLSLPGQILPINPAVFPAPANLANPHDEVNPHMWGYENDTRRYELDAKAIFGELYWDVNQDLRLTFGARYSDETKKSKQRTIYVTFADLPPLDSVNNAYGFPEYDQDEFTWKFNATYNMGEDTLVYGTLSSSFKSGGVNPISVDDDLADPAAGGDPANLGFAPEFVDAFELGLKTTFMDGAAQFNGAFFYYDYKDMQQSKIVSVTSLNQNSDAEITGVEGEFRWAATENLELTANFGWVNAEIGEYDTVDTANPNARGTTEGVTSVNGVNFITPYVDASGNTVPVDYSRCDQPAPFPCAGYRQSLKGNQIALTPEFNYNIGLIYRSEMAGMPLAMQTNYFWQDKMYTTNFNTPGTEIEDWGMWNANARLMGEDWYAEVWVRNILDDDNITGGYLTSSVSSLFTNQFILEPRTYGLSIGMRF</sequence>
<keyword evidence="9 11" id="KW-0472">Membrane</keyword>
<feature type="signal peptide" evidence="13">
    <location>
        <begin position="1"/>
        <end position="25"/>
    </location>
</feature>
<evidence type="ECO:0000256" key="10">
    <source>
        <dbReference type="ARBA" id="ARBA00023237"/>
    </source>
</evidence>
<evidence type="ECO:0000313" key="17">
    <source>
        <dbReference type="Proteomes" id="UP001317963"/>
    </source>
</evidence>
<organism evidence="16 17">
    <name type="scientific">Candidatus Paraluminiphilus aquimaris</name>
    <dbReference type="NCBI Taxonomy" id="2518994"/>
    <lineage>
        <taxon>Bacteria</taxon>
        <taxon>Pseudomonadati</taxon>
        <taxon>Pseudomonadota</taxon>
        <taxon>Gammaproteobacteria</taxon>
        <taxon>Cellvibrionales</taxon>
        <taxon>Halieaceae</taxon>
        <taxon>Candidatus Paraluminiphilus</taxon>
    </lineage>
</organism>
<dbReference type="Pfam" id="PF07715">
    <property type="entry name" value="Plug"/>
    <property type="match status" value="1"/>
</dbReference>
<name>A0ABY6Q766_9GAMM</name>
<evidence type="ECO:0000256" key="8">
    <source>
        <dbReference type="ARBA" id="ARBA00023077"/>
    </source>
</evidence>
<evidence type="ECO:0000313" key="16">
    <source>
        <dbReference type="EMBL" id="UZP74118.1"/>
    </source>
</evidence>
<dbReference type="Gene3D" id="2.40.170.20">
    <property type="entry name" value="TonB-dependent receptor, beta-barrel domain"/>
    <property type="match status" value="2"/>
</dbReference>
<evidence type="ECO:0000256" key="7">
    <source>
        <dbReference type="ARBA" id="ARBA00023065"/>
    </source>
</evidence>
<reference evidence="16 17" key="1">
    <citation type="submission" date="2019-02" db="EMBL/GenBank/DDBJ databases">
        <title>Halieaceae_genomes.</title>
        <authorList>
            <person name="Li S.-H."/>
        </authorList>
    </citation>
    <scope>NUCLEOTIDE SEQUENCE [LARGE SCALE GENOMIC DNA]</scope>
    <source>
        <strain evidence="16 17">JH123</strain>
    </source>
</reference>
<keyword evidence="5 11" id="KW-0812">Transmembrane</keyword>
<keyword evidence="7" id="KW-0406">Ion transport</keyword>
<keyword evidence="4" id="KW-0410">Iron transport</keyword>
<dbReference type="InterPro" id="IPR000531">
    <property type="entry name" value="Beta-barrel_TonB"/>
</dbReference>
<evidence type="ECO:0000256" key="1">
    <source>
        <dbReference type="ARBA" id="ARBA00004571"/>
    </source>
</evidence>
<evidence type="ECO:0000256" key="4">
    <source>
        <dbReference type="ARBA" id="ARBA00022496"/>
    </source>
</evidence>
<evidence type="ECO:0000256" key="3">
    <source>
        <dbReference type="ARBA" id="ARBA00022452"/>
    </source>
</evidence>
<feature type="chain" id="PRO_5045701004" evidence="13">
    <location>
        <begin position="26"/>
        <end position="969"/>
    </location>
</feature>
<protein>
    <submittedName>
        <fullName evidence="16">TonB-dependent receptor</fullName>
    </submittedName>
</protein>
<evidence type="ECO:0000256" key="2">
    <source>
        <dbReference type="ARBA" id="ARBA00022448"/>
    </source>
</evidence>
<feature type="domain" description="TonB-dependent receptor plug" evidence="15">
    <location>
        <begin position="42"/>
        <end position="149"/>
    </location>
</feature>
<dbReference type="Pfam" id="PF00593">
    <property type="entry name" value="TonB_dep_Rec_b-barrel"/>
    <property type="match status" value="1"/>
</dbReference>
<comment type="similarity">
    <text evidence="11 12">Belongs to the TonB-dependent receptor family.</text>
</comment>
<keyword evidence="3 11" id="KW-1134">Transmembrane beta strand</keyword>
<comment type="subcellular location">
    <subcellularLocation>
        <location evidence="1 11">Cell outer membrane</location>
        <topology evidence="1 11">Multi-pass membrane protein</topology>
    </subcellularLocation>
</comment>
<dbReference type="PROSITE" id="PS52016">
    <property type="entry name" value="TONB_DEPENDENT_REC_3"/>
    <property type="match status" value="1"/>
</dbReference>
<evidence type="ECO:0000256" key="6">
    <source>
        <dbReference type="ARBA" id="ARBA00023004"/>
    </source>
</evidence>
<evidence type="ECO:0000259" key="14">
    <source>
        <dbReference type="Pfam" id="PF00593"/>
    </source>
</evidence>
<feature type="domain" description="TonB-dependent receptor-like beta-barrel" evidence="14">
    <location>
        <begin position="493"/>
        <end position="930"/>
    </location>
</feature>
<evidence type="ECO:0000256" key="5">
    <source>
        <dbReference type="ARBA" id="ARBA00022692"/>
    </source>
</evidence>
<keyword evidence="10 11" id="KW-0998">Cell outer membrane</keyword>
<keyword evidence="6" id="KW-0408">Iron</keyword>
<dbReference type="InterPro" id="IPR012910">
    <property type="entry name" value="Plug_dom"/>
</dbReference>
<dbReference type="PANTHER" id="PTHR32552">
    <property type="entry name" value="FERRICHROME IRON RECEPTOR-RELATED"/>
    <property type="match status" value="1"/>
</dbReference>
<dbReference type="InterPro" id="IPR039426">
    <property type="entry name" value="TonB-dep_rcpt-like"/>
</dbReference>
<dbReference type="PANTHER" id="PTHR32552:SF81">
    <property type="entry name" value="TONB-DEPENDENT OUTER MEMBRANE RECEPTOR"/>
    <property type="match status" value="1"/>
</dbReference>
<dbReference type="Proteomes" id="UP001317963">
    <property type="component" value="Chromosome"/>
</dbReference>
<dbReference type="EMBL" id="CP036501">
    <property type="protein sequence ID" value="UZP74118.1"/>
    <property type="molecule type" value="Genomic_DNA"/>
</dbReference>
<keyword evidence="16" id="KW-0675">Receptor</keyword>
<proteinExistence type="inferred from homology"/>